<organism evidence="2">
    <name type="scientific">Notodromas monacha</name>
    <dbReference type="NCBI Taxonomy" id="399045"/>
    <lineage>
        <taxon>Eukaryota</taxon>
        <taxon>Metazoa</taxon>
        <taxon>Ecdysozoa</taxon>
        <taxon>Arthropoda</taxon>
        <taxon>Crustacea</taxon>
        <taxon>Oligostraca</taxon>
        <taxon>Ostracoda</taxon>
        <taxon>Podocopa</taxon>
        <taxon>Podocopida</taxon>
        <taxon>Cypridocopina</taxon>
        <taxon>Cypridoidea</taxon>
        <taxon>Cyprididae</taxon>
        <taxon>Notodromas</taxon>
    </lineage>
</organism>
<dbReference type="AlphaFoldDB" id="A0A7R9BUG4"/>
<dbReference type="InterPro" id="IPR036508">
    <property type="entry name" value="Chitin-bd_dom_sf"/>
</dbReference>
<feature type="domain" description="Chitin-binding type-2" evidence="1">
    <location>
        <begin position="44"/>
        <end position="112"/>
    </location>
</feature>
<gene>
    <name evidence="2" type="ORF">NMOB1V02_LOCUS7918</name>
</gene>
<proteinExistence type="predicted"/>
<dbReference type="GO" id="GO:0008061">
    <property type="term" value="F:chitin binding"/>
    <property type="evidence" value="ECO:0007669"/>
    <property type="project" value="InterPro"/>
</dbReference>
<evidence type="ECO:0000259" key="1">
    <source>
        <dbReference type="PROSITE" id="PS50940"/>
    </source>
</evidence>
<dbReference type="InterPro" id="IPR052976">
    <property type="entry name" value="Scoloptoxin-like"/>
</dbReference>
<evidence type="ECO:0000313" key="3">
    <source>
        <dbReference type="Proteomes" id="UP000678499"/>
    </source>
</evidence>
<protein>
    <recommendedName>
        <fullName evidence="1">Chitin-binding type-2 domain-containing protein</fullName>
    </recommendedName>
</protein>
<dbReference type="PANTHER" id="PTHR22933">
    <property type="entry name" value="FI18007P1-RELATED"/>
    <property type="match status" value="1"/>
</dbReference>
<dbReference type="Pfam" id="PF01607">
    <property type="entry name" value="CBM_14"/>
    <property type="match status" value="1"/>
</dbReference>
<dbReference type="PROSITE" id="PS50940">
    <property type="entry name" value="CHIT_BIND_II"/>
    <property type="match status" value="1"/>
</dbReference>
<accession>A0A7R9BUG4</accession>
<name>A0A7R9BUG4_9CRUS</name>
<dbReference type="SUPFAM" id="SSF57625">
    <property type="entry name" value="Invertebrate chitin-binding proteins"/>
    <property type="match status" value="1"/>
</dbReference>
<dbReference type="OrthoDB" id="6407151at2759"/>
<evidence type="ECO:0000313" key="2">
    <source>
        <dbReference type="EMBL" id="CAD7280256.1"/>
    </source>
</evidence>
<dbReference type="GO" id="GO:0005576">
    <property type="term" value="C:extracellular region"/>
    <property type="evidence" value="ECO:0007669"/>
    <property type="project" value="InterPro"/>
</dbReference>
<dbReference type="InterPro" id="IPR002557">
    <property type="entry name" value="Chitin-bd_dom"/>
</dbReference>
<reference evidence="2" key="1">
    <citation type="submission" date="2020-11" db="EMBL/GenBank/DDBJ databases">
        <authorList>
            <person name="Tran Van P."/>
        </authorList>
    </citation>
    <scope>NUCLEOTIDE SEQUENCE</scope>
</reference>
<dbReference type="Proteomes" id="UP000678499">
    <property type="component" value="Unassembled WGS sequence"/>
</dbReference>
<dbReference type="EMBL" id="CAJPEX010002041">
    <property type="protein sequence ID" value="CAG0920408.1"/>
    <property type="molecule type" value="Genomic_DNA"/>
</dbReference>
<dbReference type="Gene3D" id="2.170.140.10">
    <property type="entry name" value="Chitin binding domain"/>
    <property type="match status" value="1"/>
</dbReference>
<keyword evidence="3" id="KW-1185">Reference proteome</keyword>
<dbReference type="EMBL" id="OA884078">
    <property type="protein sequence ID" value="CAD7280256.1"/>
    <property type="molecule type" value="Genomic_DNA"/>
</dbReference>
<sequence length="131" mass="14218">MSLTGTVSTVILGLVLVGGAVYGRMAYQLPDGSDLLLGAQLRTTFDCSGRIYGYYADVDNNCQIFHVCYPIADGNGQIIETAQFSFLCPNTTLFSQDTLTCSHPEFALPCNQAPSFFDSVNAEFGRIPTRN</sequence>
<dbReference type="PANTHER" id="PTHR22933:SF43">
    <property type="entry name" value="LP10131P"/>
    <property type="match status" value="1"/>
</dbReference>